<dbReference type="AlphaFoldDB" id="A0ABD5ZWK9"/>
<accession>A0ABD5ZWK9</accession>
<evidence type="ECO:0000313" key="1">
    <source>
        <dbReference type="EMBL" id="MFC7254784.1"/>
    </source>
</evidence>
<keyword evidence="2" id="KW-1185">Reference proteome</keyword>
<organism evidence="1 2">
    <name type="scientific">Haloplanus litoreus</name>
    <dbReference type="NCBI Taxonomy" id="767515"/>
    <lineage>
        <taxon>Archaea</taxon>
        <taxon>Methanobacteriati</taxon>
        <taxon>Methanobacteriota</taxon>
        <taxon>Stenosarchaea group</taxon>
        <taxon>Halobacteria</taxon>
        <taxon>Halobacteriales</taxon>
        <taxon>Haloferacaceae</taxon>
        <taxon>Haloplanus</taxon>
    </lineage>
</organism>
<sequence>MDGESEAFPDELRDWVERRAAERDASPETVLARAVAIYRALETEADAGSLDADPEQVATVHDQVDALTDRVAGVEDDLDAKIDDVRERVIQIKRETDAKAPRDHGHPDLDERVDAALDAAQDTDSRVDELDNRLDRGFENYEEILEYLTDVTEDLDRKVDQLAGAVVDVRSELHRVSAAEHDRQAVDDLRTAANRHGERTAACGDCGATVDLGLLSRPRCPHCEATYVDFDPPAGFFGSATLATGDRPALTDGTESATDGFDDAADLFGAETRVDGGEGER</sequence>
<dbReference type="EMBL" id="JBHTAT010000001">
    <property type="protein sequence ID" value="MFC7254784.1"/>
    <property type="molecule type" value="Genomic_DNA"/>
</dbReference>
<dbReference type="Gene3D" id="1.10.287.1490">
    <property type="match status" value="1"/>
</dbReference>
<dbReference type="Proteomes" id="UP001596434">
    <property type="component" value="Unassembled WGS sequence"/>
</dbReference>
<evidence type="ECO:0008006" key="3">
    <source>
        <dbReference type="Google" id="ProtNLM"/>
    </source>
</evidence>
<name>A0ABD5ZWK9_9EURY</name>
<protein>
    <recommendedName>
        <fullName evidence="3">CopG family transcriptional regulator</fullName>
    </recommendedName>
</protein>
<reference evidence="1 2" key="1">
    <citation type="journal article" date="2019" name="Int. J. Syst. Evol. Microbiol.">
        <title>The Global Catalogue of Microorganisms (GCM) 10K type strain sequencing project: providing services to taxonomists for standard genome sequencing and annotation.</title>
        <authorList>
            <consortium name="The Broad Institute Genomics Platform"/>
            <consortium name="The Broad Institute Genome Sequencing Center for Infectious Disease"/>
            <person name="Wu L."/>
            <person name="Ma J."/>
        </authorList>
    </citation>
    <scope>NUCLEOTIDE SEQUENCE [LARGE SCALE GENOMIC DNA]</scope>
    <source>
        <strain evidence="1 2">GX21</strain>
    </source>
</reference>
<dbReference type="RefSeq" id="WP_379702982.1">
    <property type="nucleotide sequence ID" value="NZ_JBHTAT010000001.1"/>
</dbReference>
<dbReference type="GeneID" id="96953109"/>
<evidence type="ECO:0000313" key="2">
    <source>
        <dbReference type="Proteomes" id="UP001596434"/>
    </source>
</evidence>
<gene>
    <name evidence="1" type="ORF">ACFQKE_05625</name>
</gene>
<comment type="caution">
    <text evidence="1">The sequence shown here is derived from an EMBL/GenBank/DDBJ whole genome shotgun (WGS) entry which is preliminary data.</text>
</comment>
<proteinExistence type="predicted"/>